<dbReference type="EMBL" id="SRLO01000051">
    <property type="protein sequence ID" value="TNN80790.1"/>
    <property type="molecule type" value="Genomic_DNA"/>
</dbReference>
<organism evidence="2 3">
    <name type="scientific">Liparis tanakae</name>
    <name type="common">Tanaka's snailfish</name>
    <dbReference type="NCBI Taxonomy" id="230148"/>
    <lineage>
        <taxon>Eukaryota</taxon>
        <taxon>Metazoa</taxon>
        <taxon>Chordata</taxon>
        <taxon>Craniata</taxon>
        <taxon>Vertebrata</taxon>
        <taxon>Euteleostomi</taxon>
        <taxon>Actinopterygii</taxon>
        <taxon>Neopterygii</taxon>
        <taxon>Teleostei</taxon>
        <taxon>Neoteleostei</taxon>
        <taxon>Acanthomorphata</taxon>
        <taxon>Eupercaria</taxon>
        <taxon>Perciformes</taxon>
        <taxon>Cottioidei</taxon>
        <taxon>Cottales</taxon>
        <taxon>Liparidae</taxon>
        <taxon>Liparis</taxon>
    </lineage>
</organism>
<reference evidence="2 3" key="1">
    <citation type="submission" date="2019-03" db="EMBL/GenBank/DDBJ databases">
        <title>First draft genome of Liparis tanakae, snailfish: a comprehensive survey of snailfish specific genes.</title>
        <authorList>
            <person name="Kim W."/>
            <person name="Song I."/>
            <person name="Jeong J.-H."/>
            <person name="Kim D."/>
            <person name="Kim S."/>
            <person name="Ryu S."/>
            <person name="Song J.Y."/>
            <person name="Lee S.K."/>
        </authorList>
    </citation>
    <scope>NUCLEOTIDE SEQUENCE [LARGE SCALE GENOMIC DNA]</scope>
    <source>
        <tissue evidence="2">Muscle</tissue>
    </source>
</reference>
<name>A0A4Z2IS02_9TELE</name>
<keyword evidence="3" id="KW-1185">Reference proteome</keyword>
<protein>
    <submittedName>
        <fullName evidence="2">Uncharacterized protein</fullName>
    </submittedName>
</protein>
<dbReference type="AlphaFoldDB" id="A0A4Z2IS02"/>
<evidence type="ECO:0000313" key="3">
    <source>
        <dbReference type="Proteomes" id="UP000314294"/>
    </source>
</evidence>
<dbReference type="Proteomes" id="UP000314294">
    <property type="component" value="Unassembled WGS sequence"/>
</dbReference>
<evidence type="ECO:0000256" key="1">
    <source>
        <dbReference type="SAM" id="MobiDB-lite"/>
    </source>
</evidence>
<gene>
    <name evidence="2" type="ORF">EYF80_009024</name>
</gene>
<feature type="region of interest" description="Disordered" evidence="1">
    <location>
        <begin position="1"/>
        <end position="41"/>
    </location>
</feature>
<proteinExistence type="predicted"/>
<sequence>MANGVCGQQAEQMDGGADLQRVGWSNTPLSHHAQAPHAWLPHQKPISYTSCHCQRRHESSS</sequence>
<evidence type="ECO:0000313" key="2">
    <source>
        <dbReference type="EMBL" id="TNN80790.1"/>
    </source>
</evidence>
<comment type="caution">
    <text evidence="2">The sequence shown here is derived from an EMBL/GenBank/DDBJ whole genome shotgun (WGS) entry which is preliminary data.</text>
</comment>
<accession>A0A4Z2IS02</accession>